<name>A0A402D041_9BACT</name>
<dbReference type="InterPro" id="IPR050570">
    <property type="entry name" value="Cell_wall_metabolism_enzyme"/>
</dbReference>
<keyword evidence="3" id="KW-1185">Reference proteome</keyword>
<evidence type="ECO:0000313" key="3">
    <source>
        <dbReference type="Proteomes" id="UP000287394"/>
    </source>
</evidence>
<evidence type="ECO:0000259" key="1">
    <source>
        <dbReference type="Pfam" id="PF01551"/>
    </source>
</evidence>
<dbReference type="KEGG" id="ccot:CCAX7_57790"/>
<dbReference type="OrthoDB" id="9809488at2"/>
<dbReference type="GO" id="GO:0004222">
    <property type="term" value="F:metalloendopeptidase activity"/>
    <property type="evidence" value="ECO:0007669"/>
    <property type="project" value="TreeGrafter"/>
</dbReference>
<dbReference type="AlphaFoldDB" id="A0A402D041"/>
<dbReference type="InterPro" id="IPR011055">
    <property type="entry name" value="Dup_hybrid_motif"/>
</dbReference>
<dbReference type="SUPFAM" id="SSF51261">
    <property type="entry name" value="Duplicated hybrid motif"/>
    <property type="match status" value="1"/>
</dbReference>
<dbReference type="EMBL" id="AP025739">
    <property type="protein sequence ID" value="BDI33728.1"/>
    <property type="molecule type" value="Genomic_DNA"/>
</dbReference>
<dbReference type="PANTHER" id="PTHR21666">
    <property type="entry name" value="PEPTIDASE-RELATED"/>
    <property type="match status" value="1"/>
</dbReference>
<protein>
    <recommendedName>
        <fullName evidence="1">M23ase beta-sheet core domain-containing protein</fullName>
    </recommendedName>
</protein>
<reference evidence="2 3" key="1">
    <citation type="journal article" date="2019" name="Int. J. Syst. Evol. Microbiol.">
        <title>Capsulimonas corticalis gen. nov., sp. nov., an aerobic capsulated bacterium, of a novel bacterial order, Capsulimonadales ord. nov., of the class Armatimonadia of the phylum Armatimonadetes.</title>
        <authorList>
            <person name="Li J."/>
            <person name="Kudo C."/>
            <person name="Tonouchi A."/>
        </authorList>
    </citation>
    <scope>NUCLEOTIDE SEQUENCE [LARGE SCALE GENOMIC DNA]</scope>
    <source>
        <strain evidence="2 3">AX-7</strain>
    </source>
</reference>
<organism evidence="2 3">
    <name type="scientific">Capsulimonas corticalis</name>
    <dbReference type="NCBI Taxonomy" id="2219043"/>
    <lineage>
        <taxon>Bacteria</taxon>
        <taxon>Bacillati</taxon>
        <taxon>Armatimonadota</taxon>
        <taxon>Armatimonadia</taxon>
        <taxon>Capsulimonadales</taxon>
        <taxon>Capsulimonadaceae</taxon>
        <taxon>Capsulimonas</taxon>
    </lineage>
</organism>
<dbReference type="InterPro" id="IPR016047">
    <property type="entry name" value="M23ase_b-sheet_dom"/>
</dbReference>
<dbReference type="CDD" id="cd12797">
    <property type="entry name" value="M23_peptidase"/>
    <property type="match status" value="1"/>
</dbReference>
<dbReference type="Gene3D" id="2.70.70.10">
    <property type="entry name" value="Glucose Permease (Domain IIA)"/>
    <property type="match status" value="1"/>
</dbReference>
<dbReference type="Pfam" id="PF01551">
    <property type="entry name" value="Peptidase_M23"/>
    <property type="match status" value="1"/>
</dbReference>
<evidence type="ECO:0000313" key="2">
    <source>
        <dbReference type="EMBL" id="BDI33728.1"/>
    </source>
</evidence>
<dbReference type="PANTHER" id="PTHR21666:SF294">
    <property type="entry name" value="PEPTIDASE M23"/>
    <property type="match status" value="1"/>
</dbReference>
<gene>
    <name evidence="2" type="ORF">CCAX7_57790</name>
</gene>
<accession>A0A402D041</accession>
<dbReference type="RefSeq" id="WP_119322935.1">
    <property type="nucleotide sequence ID" value="NZ_AP025739.1"/>
</dbReference>
<sequence>MSKFLLVVVLLFGLVAPALAAGDSSIELKAYPAPGGVWLVAQSANISCFTITVDVSGENLRCSRKLPVTLDSDGKRSIPVVYLTGADPSRAWRYQSKCRARAGGRRKGAAQPYIYSLPYANAVFPVSQGNLGTFSHYRGSQNEYAIDWAMPTGTVVRAARAGVVVAVRSDSDRGGAALSFANDANYVIVKHSDGTFGEYFHLELHGVLVALGQRVAVGQPLALSGSTGHSTEPHLHFDVFNNIDGDKHATIPIKFKTRSGEIVVPQQGHEY</sequence>
<proteinExistence type="predicted"/>
<dbReference type="Proteomes" id="UP000287394">
    <property type="component" value="Chromosome"/>
</dbReference>
<feature type="domain" description="M23ase beta-sheet core" evidence="1">
    <location>
        <begin position="143"/>
        <end position="242"/>
    </location>
</feature>